<organism evidence="1">
    <name type="scientific">marine metagenome</name>
    <dbReference type="NCBI Taxonomy" id="408172"/>
    <lineage>
        <taxon>unclassified sequences</taxon>
        <taxon>metagenomes</taxon>
        <taxon>ecological metagenomes</taxon>
    </lineage>
</organism>
<reference evidence="1" key="1">
    <citation type="submission" date="2018-05" db="EMBL/GenBank/DDBJ databases">
        <authorList>
            <person name="Lanie J.A."/>
            <person name="Ng W.-L."/>
            <person name="Kazmierczak K.M."/>
            <person name="Andrzejewski T.M."/>
            <person name="Davidsen T.M."/>
            <person name="Wayne K.J."/>
            <person name="Tettelin H."/>
            <person name="Glass J.I."/>
            <person name="Rusch D."/>
            <person name="Podicherti R."/>
            <person name="Tsui H.-C.T."/>
            <person name="Winkler M.E."/>
        </authorList>
    </citation>
    <scope>NUCLEOTIDE SEQUENCE</scope>
</reference>
<evidence type="ECO:0000313" key="1">
    <source>
        <dbReference type="EMBL" id="SVB33511.1"/>
    </source>
</evidence>
<dbReference type="EMBL" id="UINC01037671">
    <property type="protein sequence ID" value="SVB33511.1"/>
    <property type="molecule type" value="Genomic_DNA"/>
</dbReference>
<sequence>MIRYTISVNRFATTTTNDEKNKIPKIVGVSLATIDCTAKVPNPGQLNTVSTRTAPDTIEEKTNPMVVTTG</sequence>
<feature type="non-terminal residue" evidence="1">
    <location>
        <position position="70"/>
    </location>
</feature>
<accession>A0A382D724</accession>
<dbReference type="AlphaFoldDB" id="A0A382D724"/>
<name>A0A382D724_9ZZZZ</name>
<proteinExistence type="predicted"/>
<protein>
    <submittedName>
        <fullName evidence="1">Uncharacterized protein</fullName>
    </submittedName>
</protein>
<gene>
    <name evidence="1" type="ORF">METZ01_LOCUS186365</name>
</gene>